<evidence type="ECO:0000313" key="2">
    <source>
        <dbReference type="EMBL" id="KAG9696740.1"/>
    </source>
</evidence>
<reference evidence="2" key="2">
    <citation type="submission" date="2021-08" db="EMBL/GenBank/DDBJ databases">
        <authorList>
            <person name="Gostincar C."/>
            <person name="Sun X."/>
            <person name="Song Z."/>
            <person name="Gunde-Cimerman N."/>
        </authorList>
    </citation>
    <scope>NUCLEOTIDE SEQUENCE</scope>
    <source>
        <strain evidence="2">EXF-9911</strain>
    </source>
</reference>
<feature type="non-terminal residue" evidence="2">
    <location>
        <position position="146"/>
    </location>
</feature>
<organism evidence="2 3">
    <name type="scientific">Aureobasidium melanogenum</name>
    <name type="common">Aureobasidium pullulans var. melanogenum</name>
    <dbReference type="NCBI Taxonomy" id="46634"/>
    <lineage>
        <taxon>Eukaryota</taxon>
        <taxon>Fungi</taxon>
        <taxon>Dikarya</taxon>
        <taxon>Ascomycota</taxon>
        <taxon>Pezizomycotina</taxon>
        <taxon>Dothideomycetes</taxon>
        <taxon>Dothideomycetidae</taxon>
        <taxon>Dothideales</taxon>
        <taxon>Saccotheciaceae</taxon>
        <taxon>Aureobasidium</taxon>
    </lineage>
</organism>
<name>A0A9P8ET44_AURME</name>
<feature type="region of interest" description="Disordered" evidence="1">
    <location>
        <begin position="120"/>
        <end position="146"/>
    </location>
</feature>
<feature type="compositionally biased region" description="Basic and acidic residues" evidence="1">
    <location>
        <begin position="121"/>
        <end position="139"/>
    </location>
</feature>
<proteinExistence type="predicted"/>
<evidence type="ECO:0000256" key="1">
    <source>
        <dbReference type="SAM" id="MobiDB-lite"/>
    </source>
</evidence>
<dbReference type="EMBL" id="JAHFXF010000094">
    <property type="protein sequence ID" value="KAG9696740.1"/>
    <property type="molecule type" value="Genomic_DNA"/>
</dbReference>
<dbReference type="OrthoDB" id="3902250at2759"/>
<gene>
    <name evidence="2" type="ORF">KCU76_g3510</name>
</gene>
<evidence type="ECO:0000313" key="3">
    <source>
        <dbReference type="Proteomes" id="UP000779574"/>
    </source>
</evidence>
<reference evidence="2" key="1">
    <citation type="journal article" date="2021" name="J Fungi (Basel)">
        <title>Virulence traits and population genomics of the black yeast Aureobasidium melanogenum.</title>
        <authorList>
            <person name="Cernosa A."/>
            <person name="Sun X."/>
            <person name="Gostincar C."/>
            <person name="Fang C."/>
            <person name="Gunde-Cimerman N."/>
            <person name="Song Z."/>
        </authorList>
    </citation>
    <scope>NUCLEOTIDE SEQUENCE</scope>
    <source>
        <strain evidence="2">EXF-9911</strain>
    </source>
</reference>
<dbReference type="Proteomes" id="UP000779574">
    <property type="component" value="Unassembled WGS sequence"/>
</dbReference>
<comment type="caution">
    <text evidence="2">The sequence shown here is derived from an EMBL/GenBank/DDBJ whole genome shotgun (WGS) entry which is preliminary data.</text>
</comment>
<dbReference type="AlphaFoldDB" id="A0A9P8ET44"/>
<protein>
    <submittedName>
        <fullName evidence="2">Uncharacterized protein</fullName>
    </submittedName>
</protein>
<accession>A0A9P8ET44</accession>
<sequence>MTPIFSPRDRHSNDDKGLKSPRLRLTAVETAKLNTQLASLKDKISERNEKIEYYRLLHDEHTTSIQHNITPYVRRQLELDAAGRGIQKGSLYQMHLMVNLRIRVQFLRDRIDQLMAENASDEEKIGQLEKTLGIEKDDVQNGEDDN</sequence>